<feature type="region of interest" description="Disordered" evidence="1">
    <location>
        <begin position="145"/>
        <end position="170"/>
    </location>
</feature>
<evidence type="ECO:0000313" key="2">
    <source>
        <dbReference type="EMBL" id="MBW0480439.1"/>
    </source>
</evidence>
<sequence>MSPVNLREFVFQRHQPEDREGLSRTRRPGRGHLGHSGGWQDIEGNHTHSAIHFLIQQKPQTRGLEGYGSSVPAPPTPERHFSMEHGEQEVQPGIPLGRTWRKLPEDLSQRDRRQRPYDNYQGRTTEPDRKYSDLFRITRSRLNQDSSGLAPFRNQQISGQESPSFKKPGSFWEKTSIQGKKQDHLQPTEERVRPNDAEAVGFGERSAKEQEVVVHNSRISSPINRDIPPTQIKHNVVTPESNLHSDALWLQMCQFYEETQKQFAELEASHERMRKFTASVNKIFKPLQEGHAQLSKASEEANERLDLVFDEKNHRKRDKNCLDQYINSLLNVYHNMKPQPQGKVMDNPYHQ</sequence>
<evidence type="ECO:0000313" key="3">
    <source>
        <dbReference type="Proteomes" id="UP000765509"/>
    </source>
</evidence>
<accession>A0A9Q3CAT1</accession>
<feature type="compositionally biased region" description="Polar residues" evidence="1">
    <location>
        <begin position="145"/>
        <end position="163"/>
    </location>
</feature>
<dbReference type="EMBL" id="AVOT02005975">
    <property type="protein sequence ID" value="MBW0480439.1"/>
    <property type="molecule type" value="Genomic_DNA"/>
</dbReference>
<feature type="compositionally biased region" description="Basic and acidic residues" evidence="1">
    <location>
        <begin position="102"/>
        <end position="116"/>
    </location>
</feature>
<reference evidence="2" key="1">
    <citation type="submission" date="2021-03" db="EMBL/GenBank/DDBJ databases">
        <title>Draft genome sequence of rust myrtle Austropuccinia psidii MF-1, a brazilian biotype.</title>
        <authorList>
            <person name="Quecine M.C."/>
            <person name="Pachon D.M.R."/>
            <person name="Bonatelli M.L."/>
            <person name="Correr F.H."/>
            <person name="Franceschini L.M."/>
            <person name="Leite T.F."/>
            <person name="Margarido G.R.A."/>
            <person name="Almeida C.A."/>
            <person name="Ferrarezi J.A."/>
            <person name="Labate C.A."/>
        </authorList>
    </citation>
    <scope>NUCLEOTIDE SEQUENCE</scope>
    <source>
        <strain evidence="2">MF-1</strain>
    </source>
</reference>
<feature type="region of interest" description="Disordered" evidence="1">
    <location>
        <begin position="1"/>
        <end position="43"/>
    </location>
</feature>
<feature type="compositionally biased region" description="Basic and acidic residues" evidence="1">
    <location>
        <begin position="10"/>
        <end position="23"/>
    </location>
</feature>
<feature type="region of interest" description="Disordered" evidence="1">
    <location>
        <begin position="96"/>
        <end position="127"/>
    </location>
</feature>
<dbReference type="AlphaFoldDB" id="A0A9Q3CAT1"/>
<name>A0A9Q3CAT1_9BASI</name>
<comment type="caution">
    <text evidence="2">The sequence shown here is derived from an EMBL/GenBank/DDBJ whole genome shotgun (WGS) entry which is preliminary data.</text>
</comment>
<proteinExistence type="predicted"/>
<organism evidence="2 3">
    <name type="scientific">Austropuccinia psidii MF-1</name>
    <dbReference type="NCBI Taxonomy" id="1389203"/>
    <lineage>
        <taxon>Eukaryota</taxon>
        <taxon>Fungi</taxon>
        <taxon>Dikarya</taxon>
        <taxon>Basidiomycota</taxon>
        <taxon>Pucciniomycotina</taxon>
        <taxon>Pucciniomycetes</taxon>
        <taxon>Pucciniales</taxon>
        <taxon>Sphaerophragmiaceae</taxon>
        <taxon>Austropuccinia</taxon>
    </lineage>
</organism>
<feature type="compositionally biased region" description="Basic residues" evidence="1">
    <location>
        <begin position="24"/>
        <end position="33"/>
    </location>
</feature>
<protein>
    <submittedName>
        <fullName evidence="2">Uncharacterized protein</fullName>
    </submittedName>
</protein>
<keyword evidence="3" id="KW-1185">Reference proteome</keyword>
<dbReference type="Proteomes" id="UP000765509">
    <property type="component" value="Unassembled WGS sequence"/>
</dbReference>
<gene>
    <name evidence="2" type="ORF">O181_020154</name>
</gene>
<evidence type="ECO:0000256" key="1">
    <source>
        <dbReference type="SAM" id="MobiDB-lite"/>
    </source>
</evidence>